<gene>
    <name evidence="2" type="ORF">GUJ93_ZPchr0007g3309</name>
</gene>
<dbReference type="EMBL" id="JAAALK010000282">
    <property type="protein sequence ID" value="KAG8079919.1"/>
    <property type="molecule type" value="Genomic_DNA"/>
</dbReference>
<dbReference type="Proteomes" id="UP000729402">
    <property type="component" value="Unassembled WGS sequence"/>
</dbReference>
<protein>
    <submittedName>
        <fullName evidence="2">Uncharacterized protein</fullName>
    </submittedName>
</protein>
<evidence type="ECO:0000256" key="1">
    <source>
        <dbReference type="SAM" id="Phobius"/>
    </source>
</evidence>
<evidence type="ECO:0000313" key="2">
    <source>
        <dbReference type="EMBL" id="KAG8079919.1"/>
    </source>
</evidence>
<keyword evidence="1" id="KW-0472">Membrane</keyword>
<keyword evidence="1" id="KW-1133">Transmembrane helix</keyword>
<feature type="transmembrane region" description="Helical" evidence="1">
    <location>
        <begin position="51"/>
        <end position="68"/>
    </location>
</feature>
<dbReference type="OrthoDB" id="408493at2759"/>
<proteinExistence type="predicted"/>
<feature type="transmembrane region" description="Helical" evidence="1">
    <location>
        <begin position="23"/>
        <end position="39"/>
    </location>
</feature>
<accession>A0A8J5T4R4</accession>
<keyword evidence="1" id="KW-0812">Transmembrane</keyword>
<evidence type="ECO:0000313" key="3">
    <source>
        <dbReference type="Proteomes" id="UP000729402"/>
    </source>
</evidence>
<reference evidence="2" key="1">
    <citation type="journal article" date="2021" name="bioRxiv">
        <title>Whole Genome Assembly and Annotation of Northern Wild Rice, Zizania palustris L., Supports a Whole Genome Duplication in the Zizania Genus.</title>
        <authorList>
            <person name="Haas M."/>
            <person name="Kono T."/>
            <person name="Macchietto M."/>
            <person name="Millas R."/>
            <person name="McGilp L."/>
            <person name="Shao M."/>
            <person name="Duquette J."/>
            <person name="Hirsch C.N."/>
            <person name="Kimball J."/>
        </authorList>
    </citation>
    <scope>NUCLEOTIDE SEQUENCE</scope>
    <source>
        <tissue evidence="2">Fresh leaf tissue</tissue>
    </source>
</reference>
<keyword evidence="3" id="KW-1185">Reference proteome</keyword>
<name>A0A8J5T4R4_ZIZPA</name>
<organism evidence="2 3">
    <name type="scientific">Zizania palustris</name>
    <name type="common">Northern wild rice</name>
    <dbReference type="NCBI Taxonomy" id="103762"/>
    <lineage>
        <taxon>Eukaryota</taxon>
        <taxon>Viridiplantae</taxon>
        <taxon>Streptophyta</taxon>
        <taxon>Embryophyta</taxon>
        <taxon>Tracheophyta</taxon>
        <taxon>Spermatophyta</taxon>
        <taxon>Magnoliopsida</taxon>
        <taxon>Liliopsida</taxon>
        <taxon>Poales</taxon>
        <taxon>Poaceae</taxon>
        <taxon>BOP clade</taxon>
        <taxon>Oryzoideae</taxon>
        <taxon>Oryzeae</taxon>
        <taxon>Zizaniinae</taxon>
        <taxon>Zizania</taxon>
    </lineage>
</organism>
<reference evidence="2" key="2">
    <citation type="submission" date="2021-02" db="EMBL/GenBank/DDBJ databases">
        <authorList>
            <person name="Kimball J.A."/>
            <person name="Haas M.W."/>
            <person name="Macchietto M."/>
            <person name="Kono T."/>
            <person name="Duquette J."/>
            <person name="Shao M."/>
        </authorList>
    </citation>
    <scope>NUCLEOTIDE SEQUENCE</scope>
    <source>
        <tissue evidence="2">Fresh leaf tissue</tissue>
    </source>
</reference>
<sequence>MRQWEGSPSDNPLAYKVGDKDEWSYYKVMVLLSGFAGVYTEDFDAIMNNGFFHGYTFITILMILNHTLRY</sequence>
<dbReference type="AlphaFoldDB" id="A0A8J5T4R4"/>
<comment type="caution">
    <text evidence="2">The sequence shown here is derived from an EMBL/GenBank/DDBJ whole genome shotgun (WGS) entry which is preliminary data.</text>
</comment>